<evidence type="ECO:0000313" key="2">
    <source>
        <dbReference type="Proteomes" id="UP001172630"/>
    </source>
</evidence>
<gene>
    <name evidence="1" type="ORF">PY650_12605</name>
</gene>
<protein>
    <submittedName>
        <fullName evidence="1">Uncharacterized protein</fullName>
    </submittedName>
</protein>
<organism evidence="1 2">
    <name type="scientific">Rhizobium calliandrae</name>
    <dbReference type="NCBI Taxonomy" id="1312182"/>
    <lineage>
        <taxon>Bacteria</taxon>
        <taxon>Pseudomonadati</taxon>
        <taxon>Pseudomonadota</taxon>
        <taxon>Alphaproteobacteria</taxon>
        <taxon>Hyphomicrobiales</taxon>
        <taxon>Rhizobiaceae</taxon>
        <taxon>Rhizobium/Agrobacterium group</taxon>
        <taxon>Rhizobium</taxon>
    </lineage>
</organism>
<accession>A0ABT7KCY6</accession>
<name>A0ABT7KCY6_9HYPH</name>
<dbReference type="EMBL" id="JARFYN010000013">
    <property type="protein sequence ID" value="MDL2406486.1"/>
    <property type="molecule type" value="Genomic_DNA"/>
</dbReference>
<dbReference type="RefSeq" id="WP_285879599.1">
    <property type="nucleotide sequence ID" value="NZ_JARFYN010000013.1"/>
</dbReference>
<sequence length="115" mass="13388">MFSTLLESLPDGHRDWEDVIEYWGMVFNSEELISYVCEPIPLAFLDKRFSKYLNPIVNAFGVVHVDAEDISVEAYRIDRNILKEIFITLTDVVDYNSTCLKDIWHATVTMPVRKD</sequence>
<keyword evidence="2" id="KW-1185">Reference proteome</keyword>
<proteinExistence type="predicted"/>
<comment type="caution">
    <text evidence="1">The sequence shown here is derived from an EMBL/GenBank/DDBJ whole genome shotgun (WGS) entry which is preliminary data.</text>
</comment>
<reference evidence="1" key="1">
    <citation type="submission" date="2023-06" db="EMBL/GenBank/DDBJ databases">
        <title>Phylogenetic Diversity of Rhizobium strains.</title>
        <authorList>
            <person name="Moura F.T."/>
            <person name="Helene L.C.F."/>
            <person name="Hungria M."/>
        </authorList>
    </citation>
    <scope>NUCLEOTIDE SEQUENCE</scope>
    <source>
        <strain evidence="1">CCGE524</strain>
    </source>
</reference>
<dbReference type="Proteomes" id="UP001172630">
    <property type="component" value="Unassembled WGS sequence"/>
</dbReference>
<evidence type="ECO:0000313" key="1">
    <source>
        <dbReference type="EMBL" id="MDL2406486.1"/>
    </source>
</evidence>